<proteinExistence type="predicted"/>
<evidence type="ECO:0000313" key="1">
    <source>
        <dbReference type="EMBL" id="KTD66333.1"/>
    </source>
</evidence>
<evidence type="ECO:0000313" key="2">
    <source>
        <dbReference type="Proteomes" id="UP000054877"/>
    </source>
</evidence>
<reference evidence="1 2" key="1">
    <citation type="submission" date="2015-11" db="EMBL/GenBank/DDBJ databases">
        <title>Genomic analysis of 38 Legionella species identifies large and diverse effector repertoires.</title>
        <authorList>
            <person name="Burstein D."/>
            <person name="Amaro F."/>
            <person name="Zusman T."/>
            <person name="Lifshitz Z."/>
            <person name="Cohen O."/>
            <person name="Gilbert J.A."/>
            <person name="Pupko T."/>
            <person name="Shuman H.A."/>
            <person name="Segal G."/>
        </authorList>
    </citation>
    <scope>NUCLEOTIDE SEQUENCE [LARGE SCALE GENOMIC DNA]</scope>
    <source>
        <strain evidence="1 2">Mt.St.Helens-9</strain>
    </source>
</reference>
<organism evidence="1 2">
    <name type="scientific">Legionella spiritensis</name>
    <dbReference type="NCBI Taxonomy" id="452"/>
    <lineage>
        <taxon>Bacteria</taxon>
        <taxon>Pseudomonadati</taxon>
        <taxon>Pseudomonadota</taxon>
        <taxon>Gammaproteobacteria</taxon>
        <taxon>Legionellales</taxon>
        <taxon>Legionellaceae</taxon>
        <taxon>Legionella</taxon>
    </lineage>
</organism>
<dbReference type="AlphaFoldDB" id="A0A0W0ZB02"/>
<sequence>MSKYKTCFFSPNQSSETIHGVKFIGMMNSSCDIPELYRGFGDISTTMFALPTICLGLFGHRLPERVTMEDIRLHKTTNITDDAHMVSLTTNKQVAKDWGNKNYITLDPVLFRQYVIDVHKTYTYHHYNLPGRMEREAEHVALAVLFCSVKSITIGDTDIKNPFYVAIDEHNEEAIQAFENLYLDYLTLLRTLREQPGQAEEASGLLVEFVETYLSFYDKFAGPDNPFDKTADELLIHYPEFVTRFLQQAGHVDCQTVTFKELARTSNKNLIENHAYGRTLTQATPFNPSQIVTCYDDPWSYSTYE</sequence>
<dbReference type="Proteomes" id="UP000054877">
    <property type="component" value="Unassembled WGS sequence"/>
</dbReference>
<protein>
    <submittedName>
        <fullName evidence="1">Uncharacterized protein</fullName>
    </submittedName>
</protein>
<name>A0A0W0ZB02_LEGSP</name>
<accession>A0A0W0ZB02</accession>
<dbReference type="EMBL" id="LNYX01000001">
    <property type="protein sequence ID" value="KTD66333.1"/>
    <property type="molecule type" value="Genomic_DNA"/>
</dbReference>
<gene>
    <name evidence="1" type="ORF">Lspi_0096</name>
</gene>
<dbReference type="STRING" id="452.Lspi_0096"/>
<dbReference type="Pfam" id="PF26393">
    <property type="entry name" value="Lart1_ADPRT"/>
    <property type="match status" value="1"/>
</dbReference>
<keyword evidence="2" id="KW-1185">Reference proteome</keyword>
<dbReference type="PATRIC" id="fig|452.5.peg.108"/>
<comment type="caution">
    <text evidence="1">The sequence shown here is derived from an EMBL/GenBank/DDBJ whole genome shotgun (WGS) entry which is preliminary data.</text>
</comment>
<dbReference type="OrthoDB" id="5643019at2"/>
<dbReference type="InterPro" id="IPR059097">
    <property type="entry name" value="Lart1_ADPRT"/>
</dbReference>
<dbReference type="RefSeq" id="WP_058482037.1">
    <property type="nucleotide sequence ID" value="NZ_CAAAII010000002.1"/>
</dbReference>